<dbReference type="PANTHER" id="PTHR42699:SF1">
    <property type="entry name" value="CYSTATHIONINE GAMMA-SYNTHASE-RELATED"/>
    <property type="match status" value="1"/>
</dbReference>
<dbReference type="EMBL" id="OOIP01000011">
    <property type="protein sequence ID" value="SPO38649.1"/>
    <property type="molecule type" value="Genomic_DNA"/>
</dbReference>
<dbReference type="SUPFAM" id="SSF53383">
    <property type="entry name" value="PLP-dependent transferases"/>
    <property type="match status" value="1"/>
</dbReference>
<dbReference type="InterPro" id="IPR051750">
    <property type="entry name" value="Trans-sulfuration_enzymes"/>
</dbReference>
<keyword evidence="2" id="KW-0663">Pyridoxal phosphate</keyword>
<dbReference type="Proteomes" id="UP000323386">
    <property type="component" value="Unassembled WGS sequence"/>
</dbReference>
<proteinExistence type="predicted"/>
<dbReference type="AlphaFoldDB" id="A0A5C3F5G6"/>
<dbReference type="GO" id="GO:0003962">
    <property type="term" value="F:cystathionine gamma-synthase activity"/>
    <property type="evidence" value="ECO:0007669"/>
    <property type="project" value="TreeGrafter"/>
</dbReference>
<dbReference type="PANTHER" id="PTHR42699">
    <property type="match status" value="1"/>
</dbReference>
<sequence>MSSIAAAVPPAPLPRHGSGNGASQRDFAVGTSIPANLPHAVSVSLPLWQDNVDYEEGRLSQVMETGYPRFFIHRSIQKLAAHLTKKFAQPGEQCILLPTEVVANRCRDFIRSQHAKLQTPSSPHTPASVRVVRFSIVEPALLQNPDPSAPGPSQPPASQPANEPVTHYIFIAFFPGELFPLAKSYWQHTGDGISSRKAERCLHLLEQSGSLEDETIGSPTAAATTAAGADSAFAQKQQQQQQHAHHTDTSATTDGRGGYSGKRFYNRYARNGSISTPVSMTPSPSSSGLLPPKHTASDAATTGAPASALLPASGAAAASTDERITSDLTTYLEERYGRNLPAGSAPQAKRALRRRIAGTLLSDRTERSGEAPSDATGETSRTGTGVTEDEVYLYPTGMSSIFHAHQLAMLARTLDDPTAAVGKSICFGFPYTDTLKILQKWGPGCHFYGNGLDSDLDDLEKLLESRRTSTAGEAPILALFCEFPSNPLLRSPDLVRIRTLADRYDFLVVVDETIGNFVNVEVLPYADVLVSSLTKVFSGDANVMGGSMVLNPRSRHFDRLRRALAAHYQDTFFDEDALFLERNSRDFVKRIVKIDENTRALTDMLHGERQRPGAAIKRVFYPRFVARDNYEKCRRKQAFAPGLEMQPPADNDDGSGSAAAAAGGGYGGLFSLTFHSLEASKAFYDTLQCAKGPSLGTNYTLASPYTILAHYTELDWAQQFGVETGLVRISVGLEDKQELLDMFTRSVKAAERAMGQQ</sequence>
<dbReference type="GO" id="GO:0030170">
    <property type="term" value="F:pyridoxal phosphate binding"/>
    <property type="evidence" value="ECO:0007669"/>
    <property type="project" value="InterPro"/>
</dbReference>
<dbReference type="Gene3D" id="3.40.640.10">
    <property type="entry name" value="Type I PLP-dependent aspartate aminotransferase-like (Major domain)"/>
    <property type="match status" value="1"/>
</dbReference>
<dbReference type="OrthoDB" id="10047078at2759"/>
<comment type="cofactor">
    <cofactor evidence="1">
        <name>pyridoxal 5'-phosphate</name>
        <dbReference type="ChEBI" id="CHEBI:597326"/>
    </cofactor>
</comment>
<name>A0A5C3F5G6_9BASI</name>
<dbReference type="Pfam" id="PF01053">
    <property type="entry name" value="Cys_Met_Meta_PP"/>
    <property type="match status" value="1"/>
</dbReference>
<dbReference type="FunFam" id="3.40.640.10:FF:000094">
    <property type="entry name" value="Probable cystathionine gamma-synthase"/>
    <property type="match status" value="1"/>
</dbReference>
<dbReference type="GO" id="GO:0019346">
    <property type="term" value="P:transsulfuration"/>
    <property type="evidence" value="ECO:0007669"/>
    <property type="project" value="InterPro"/>
</dbReference>
<evidence type="ECO:0000256" key="2">
    <source>
        <dbReference type="ARBA" id="ARBA00022898"/>
    </source>
</evidence>
<dbReference type="Gene3D" id="3.90.1150.10">
    <property type="entry name" value="Aspartate Aminotransferase, domain 1"/>
    <property type="match status" value="1"/>
</dbReference>
<dbReference type="InterPro" id="IPR015422">
    <property type="entry name" value="PyrdxlP-dep_Trfase_small"/>
</dbReference>
<reference evidence="4 5" key="1">
    <citation type="submission" date="2018-03" db="EMBL/GenBank/DDBJ databases">
        <authorList>
            <person name="Guldener U."/>
        </authorList>
    </citation>
    <scope>NUCLEOTIDE SEQUENCE [LARGE SCALE GENOMIC DNA]</scope>
    <source>
        <strain evidence="4 5">DAOM196992</strain>
    </source>
</reference>
<feature type="compositionally biased region" description="Polar residues" evidence="3">
    <location>
        <begin position="376"/>
        <end position="385"/>
    </location>
</feature>
<evidence type="ECO:0000256" key="3">
    <source>
        <dbReference type="SAM" id="MobiDB-lite"/>
    </source>
</evidence>
<feature type="region of interest" description="Disordered" evidence="3">
    <location>
        <begin position="1"/>
        <end position="26"/>
    </location>
</feature>
<evidence type="ECO:0000313" key="4">
    <source>
        <dbReference type="EMBL" id="SPO38649.1"/>
    </source>
</evidence>
<accession>A0A5C3F5G6</accession>
<keyword evidence="5" id="KW-1185">Reference proteome</keyword>
<gene>
    <name evidence="4" type="ORF">PSFLO_04128</name>
</gene>
<organism evidence="4 5">
    <name type="scientific">Pseudozyma flocculosa</name>
    <dbReference type="NCBI Taxonomy" id="84751"/>
    <lineage>
        <taxon>Eukaryota</taxon>
        <taxon>Fungi</taxon>
        <taxon>Dikarya</taxon>
        <taxon>Basidiomycota</taxon>
        <taxon>Ustilaginomycotina</taxon>
        <taxon>Ustilaginomycetes</taxon>
        <taxon>Ustilaginales</taxon>
        <taxon>Ustilaginaceae</taxon>
        <taxon>Pseudozyma</taxon>
    </lineage>
</organism>
<protein>
    <submittedName>
        <fullName evidence="4">Related to STR2 - Cystathionine gamma-synthase</fullName>
    </submittedName>
</protein>
<dbReference type="InterPro" id="IPR015421">
    <property type="entry name" value="PyrdxlP-dep_Trfase_major"/>
</dbReference>
<feature type="region of interest" description="Disordered" evidence="3">
    <location>
        <begin position="142"/>
        <end position="161"/>
    </location>
</feature>
<dbReference type="InterPro" id="IPR015424">
    <property type="entry name" value="PyrdxlP-dep_Trfase"/>
</dbReference>
<feature type="region of interest" description="Disordered" evidence="3">
    <location>
        <begin position="223"/>
        <end position="301"/>
    </location>
</feature>
<feature type="compositionally biased region" description="Low complexity" evidence="3">
    <location>
        <begin position="273"/>
        <end position="301"/>
    </location>
</feature>
<feature type="compositionally biased region" description="Low complexity" evidence="3">
    <location>
        <begin position="223"/>
        <end position="242"/>
    </location>
</feature>
<feature type="region of interest" description="Disordered" evidence="3">
    <location>
        <begin position="359"/>
        <end position="387"/>
    </location>
</feature>
<feature type="compositionally biased region" description="Pro residues" evidence="3">
    <location>
        <begin position="147"/>
        <end position="158"/>
    </location>
</feature>
<evidence type="ECO:0000313" key="5">
    <source>
        <dbReference type="Proteomes" id="UP000323386"/>
    </source>
</evidence>
<dbReference type="InterPro" id="IPR000277">
    <property type="entry name" value="Cys/Met-Metab_PyrdxlP-dep_enz"/>
</dbReference>
<evidence type="ECO:0000256" key="1">
    <source>
        <dbReference type="ARBA" id="ARBA00001933"/>
    </source>
</evidence>